<dbReference type="SUPFAM" id="SSF63829">
    <property type="entry name" value="Calcium-dependent phosphotriesterase"/>
    <property type="match status" value="1"/>
</dbReference>
<name>A0AAV7JNX2_9METZ</name>
<sequence>MHVLTLEGDKLHSIIKCGLGRNLSNPYFFCLDPLNNLVISDNDAGVIRVSLQKVFSYTIGKEGHQQGMFYGPRGLAITPKLRLVCVSRNKNYGLQIYY</sequence>
<dbReference type="Proteomes" id="UP001165289">
    <property type="component" value="Unassembled WGS sequence"/>
</dbReference>
<protein>
    <submittedName>
        <fullName evidence="1">Uncharacterized protein</fullName>
    </submittedName>
</protein>
<dbReference type="AlphaFoldDB" id="A0AAV7JNX2"/>
<dbReference type="InterPro" id="IPR011042">
    <property type="entry name" value="6-blade_b-propeller_TolB-like"/>
</dbReference>
<reference evidence="1 2" key="1">
    <citation type="journal article" date="2023" name="BMC Biol.">
        <title>The compact genome of the sponge Oopsacas minuta (Hexactinellida) is lacking key metazoan core genes.</title>
        <authorList>
            <person name="Santini S."/>
            <person name="Schenkelaars Q."/>
            <person name="Jourda C."/>
            <person name="Duchesne M."/>
            <person name="Belahbib H."/>
            <person name="Rocher C."/>
            <person name="Selva M."/>
            <person name="Riesgo A."/>
            <person name="Vervoort M."/>
            <person name="Leys S.P."/>
            <person name="Kodjabachian L."/>
            <person name="Le Bivic A."/>
            <person name="Borchiellini C."/>
            <person name="Claverie J.M."/>
            <person name="Renard E."/>
        </authorList>
    </citation>
    <scope>NUCLEOTIDE SEQUENCE [LARGE SCALE GENOMIC DNA]</scope>
    <source>
        <strain evidence="1">SPO-2</strain>
    </source>
</reference>
<proteinExistence type="predicted"/>
<organism evidence="1 2">
    <name type="scientific">Oopsacas minuta</name>
    <dbReference type="NCBI Taxonomy" id="111878"/>
    <lineage>
        <taxon>Eukaryota</taxon>
        <taxon>Metazoa</taxon>
        <taxon>Porifera</taxon>
        <taxon>Hexactinellida</taxon>
        <taxon>Hexasterophora</taxon>
        <taxon>Lyssacinosida</taxon>
        <taxon>Leucopsacidae</taxon>
        <taxon>Oopsacas</taxon>
    </lineage>
</organism>
<evidence type="ECO:0000313" key="1">
    <source>
        <dbReference type="EMBL" id="KAI6650526.1"/>
    </source>
</evidence>
<keyword evidence="2" id="KW-1185">Reference proteome</keyword>
<evidence type="ECO:0000313" key="2">
    <source>
        <dbReference type="Proteomes" id="UP001165289"/>
    </source>
</evidence>
<comment type="caution">
    <text evidence="1">The sequence shown here is derived from an EMBL/GenBank/DDBJ whole genome shotgun (WGS) entry which is preliminary data.</text>
</comment>
<accession>A0AAV7JNX2</accession>
<dbReference type="Gene3D" id="2.120.10.30">
    <property type="entry name" value="TolB, C-terminal domain"/>
    <property type="match status" value="1"/>
</dbReference>
<gene>
    <name evidence="1" type="ORF">LOD99_7577</name>
</gene>
<dbReference type="EMBL" id="JAKMXF010000310">
    <property type="protein sequence ID" value="KAI6650526.1"/>
    <property type="molecule type" value="Genomic_DNA"/>
</dbReference>